<dbReference type="GO" id="GO:0006167">
    <property type="term" value="P:AMP biosynthetic process"/>
    <property type="evidence" value="ECO:0007669"/>
    <property type="project" value="TreeGrafter"/>
</dbReference>
<dbReference type="PANTHER" id="PTHR21340">
    <property type="entry name" value="DIADENOSINE 5,5-P1,P4-TETRAPHOSPHATE PYROPHOSPHOHYDROLASE MUTT"/>
    <property type="match status" value="1"/>
</dbReference>
<dbReference type="PROSITE" id="PS00893">
    <property type="entry name" value="NUDIX_BOX"/>
    <property type="match status" value="1"/>
</dbReference>
<evidence type="ECO:0000313" key="5">
    <source>
        <dbReference type="EMBL" id="RZG69856.1"/>
    </source>
</evidence>
<comment type="similarity">
    <text evidence="3">Belongs to the Nudix hydrolase family.</text>
</comment>
<dbReference type="Pfam" id="PF00293">
    <property type="entry name" value="NUDIX"/>
    <property type="match status" value="1"/>
</dbReference>
<dbReference type="AlphaFoldDB" id="A0A4Q7B0X2"/>
<proteinExistence type="inferred from homology"/>
<dbReference type="InterPro" id="IPR015797">
    <property type="entry name" value="NUDIX_hydrolase-like_dom_sf"/>
</dbReference>
<evidence type="ECO:0000313" key="6">
    <source>
        <dbReference type="Proteomes" id="UP000293483"/>
    </source>
</evidence>
<dbReference type="PRINTS" id="PR00502">
    <property type="entry name" value="NUDIXFAMILY"/>
</dbReference>
<organism evidence="5 6">
    <name type="scientific">Acinetobacter bouvetii</name>
    <dbReference type="NCBI Taxonomy" id="202951"/>
    <lineage>
        <taxon>Bacteria</taxon>
        <taxon>Pseudomonadati</taxon>
        <taxon>Pseudomonadota</taxon>
        <taxon>Gammaproteobacteria</taxon>
        <taxon>Moraxellales</taxon>
        <taxon>Moraxellaceae</taxon>
        <taxon>Acinetobacter</taxon>
    </lineage>
</organism>
<sequence length="150" mass="17236">MIPIRSIVVSAVLLSEFDGQFKILLMKRVKGRFWSHIAGKIESGETASQAIVREICEETGIQVQQLYSADYLEQFYEASANVIELIPVFAVYCDKQQAVVLNDEHTEYGWFSLDEAVEKAEFGGQRLLYQYLWENFVNRQPSALLKINTY</sequence>
<evidence type="ECO:0000256" key="1">
    <source>
        <dbReference type="ARBA" id="ARBA00001946"/>
    </source>
</evidence>
<comment type="caution">
    <text evidence="5">The sequence shown here is derived from an EMBL/GenBank/DDBJ whole genome shotgun (WGS) entry which is preliminary data.</text>
</comment>
<comment type="cofactor">
    <cofactor evidence="1">
        <name>Mg(2+)</name>
        <dbReference type="ChEBI" id="CHEBI:18420"/>
    </cofactor>
</comment>
<keyword evidence="2 3" id="KW-0378">Hydrolase</keyword>
<dbReference type="PROSITE" id="PS51462">
    <property type="entry name" value="NUDIX"/>
    <property type="match status" value="1"/>
</dbReference>
<dbReference type="GO" id="GO:0006754">
    <property type="term" value="P:ATP biosynthetic process"/>
    <property type="evidence" value="ECO:0007669"/>
    <property type="project" value="TreeGrafter"/>
</dbReference>
<dbReference type="InterPro" id="IPR000086">
    <property type="entry name" value="NUDIX_hydrolase_dom"/>
</dbReference>
<dbReference type="Proteomes" id="UP000293483">
    <property type="component" value="Unassembled WGS sequence"/>
</dbReference>
<dbReference type="InterPro" id="IPR020476">
    <property type="entry name" value="Nudix_hydrolase"/>
</dbReference>
<name>A0A4Q7B0X2_9GAMM</name>
<dbReference type="GO" id="GO:0004081">
    <property type="term" value="F:bis(5'-nucleosyl)-tetraphosphatase (asymmetrical) activity"/>
    <property type="evidence" value="ECO:0007669"/>
    <property type="project" value="TreeGrafter"/>
</dbReference>
<feature type="domain" description="Nudix hydrolase" evidence="4">
    <location>
        <begin position="4"/>
        <end position="134"/>
    </location>
</feature>
<dbReference type="STRING" id="202951.GCA_001485025_00996"/>
<accession>A0A4Q7B0X2</accession>
<dbReference type="InterPro" id="IPR051325">
    <property type="entry name" value="Nudix_hydrolase_domain"/>
</dbReference>
<protein>
    <submittedName>
        <fullName evidence="5">NUDIX domain-containing protein</fullName>
    </submittedName>
</protein>
<dbReference type="Gene3D" id="3.90.79.10">
    <property type="entry name" value="Nucleoside Triphosphate Pyrophosphohydrolase"/>
    <property type="match status" value="1"/>
</dbReference>
<reference evidence="5 6" key="1">
    <citation type="submission" date="2019-02" db="EMBL/GenBank/DDBJ databases">
        <title>The Batch Genome Submission of Acinetobacter spp. strains.</title>
        <authorList>
            <person name="Qin J."/>
            <person name="Hu Y."/>
            <person name="Ye H."/>
            <person name="Wei L."/>
            <person name="Feng Y."/>
            <person name="Zong Z."/>
        </authorList>
    </citation>
    <scope>NUCLEOTIDE SEQUENCE [LARGE SCALE GENOMIC DNA]</scope>
    <source>
        <strain evidence="5 6">WCHABo060081</strain>
    </source>
</reference>
<evidence type="ECO:0000256" key="2">
    <source>
        <dbReference type="ARBA" id="ARBA00022801"/>
    </source>
</evidence>
<dbReference type="EMBL" id="SGSU01000001">
    <property type="protein sequence ID" value="RZG69856.1"/>
    <property type="molecule type" value="Genomic_DNA"/>
</dbReference>
<gene>
    <name evidence="5" type="ORF">EXE25_00785</name>
</gene>
<dbReference type="InterPro" id="IPR020084">
    <property type="entry name" value="NUDIX_hydrolase_CS"/>
</dbReference>
<dbReference type="CDD" id="cd04664">
    <property type="entry name" value="NUDIX_DHNTPase_like"/>
    <property type="match status" value="1"/>
</dbReference>
<dbReference type="RefSeq" id="WP_005007268.1">
    <property type="nucleotide sequence ID" value="NZ_AP024595.1"/>
</dbReference>
<dbReference type="SUPFAM" id="SSF55811">
    <property type="entry name" value="Nudix"/>
    <property type="match status" value="1"/>
</dbReference>
<evidence type="ECO:0000256" key="3">
    <source>
        <dbReference type="RuleBase" id="RU003476"/>
    </source>
</evidence>
<evidence type="ECO:0000259" key="4">
    <source>
        <dbReference type="PROSITE" id="PS51462"/>
    </source>
</evidence>
<dbReference type="PANTHER" id="PTHR21340:SF0">
    <property type="entry name" value="BIS(5'-NUCLEOSYL)-TETRAPHOSPHATASE [ASYMMETRICAL]"/>
    <property type="match status" value="1"/>
</dbReference>